<evidence type="ECO:0000313" key="2">
    <source>
        <dbReference type="Proteomes" id="UP000038045"/>
    </source>
</evidence>
<name>A0A0N4ZZU9_PARTI</name>
<protein>
    <submittedName>
        <fullName evidence="3">G_PROTEIN_RECEP_F1_2 domain-containing protein</fullName>
    </submittedName>
</protein>
<keyword evidence="1" id="KW-1133">Transmembrane helix</keyword>
<keyword evidence="1" id="KW-0472">Membrane</keyword>
<proteinExistence type="predicted"/>
<evidence type="ECO:0000256" key="1">
    <source>
        <dbReference type="SAM" id="Phobius"/>
    </source>
</evidence>
<sequence>MFGYKHWYSDEIYNYLDMTPQNEKKNSKNRASKGYDEIILTINLMFHTVFPFILLIYANLLISIPGFGITIYGKTPAFETYGVIDIIYRFLSPITMIIFMDVYRNGLFQWFGINRKVEFIKSSFRISKV</sequence>
<keyword evidence="2" id="KW-1185">Reference proteome</keyword>
<accession>A0A0N4ZZU9</accession>
<evidence type="ECO:0000313" key="3">
    <source>
        <dbReference type="WBParaSite" id="PTRK_0001456700.1"/>
    </source>
</evidence>
<dbReference type="WBParaSite" id="PTRK_0001456700.1">
    <property type="protein sequence ID" value="PTRK_0001456700.1"/>
    <property type="gene ID" value="PTRK_0001456700"/>
</dbReference>
<organism evidence="2 3">
    <name type="scientific">Parastrongyloides trichosuri</name>
    <name type="common">Possum-specific nematode worm</name>
    <dbReference type="NCBI Taxonomy" id="131310"/>
    <lineage>
        <taxon>Eukaryota</taxon>
        <taxon>Metazoa</taxon>
        <taxon>Ecdysozoa</taxon>
        <taxon>Nematoda</taxon>
        <taxon>Chromadorea</taxon>
        <taxon>Rhabditida</taxon>
        <taxon>Tylenchina</taxon>
        <taxon>Panagrolaimomorpha</taxon>
        <taxon>Strongyloidoidea</taxon>
        <taxon>Strongyloididae</taxon>
        <taxon>Parastrongyloides</taxon>
    </lineage>
</organism>
<keyword evidence="1" id="KW-0812">Transmembrane</keyword>
<feature type="transmembrane region" description="Helical" evidence="1">
    <location>
        <begin position="38"/>
        <end position="66"/>
    </location>
</feature>
<dbReference type="Proteomes" id="UP000038045">
    <property type="component" value="Unplaced"/>
</dbReference>
<reference evidence="3" key="1">
    <citation type="submission" date="2017-02" db="UniProtKB">
        <authorList>
            <consortium name="WormBaseParasite"/>
        </authorList>
    </citation>
    <scope>IDENTIFICATION</scope>
</reference>
<feature type="transmembrane region" description="Helical" evidence="1">
    <location>
        <begin position="86"/>
        <end position="103"/>
    </location>
</feature>
<dbReference type="AlphaFoldDB" id="A0A0N4ZZU9"/>